<dbReference type="Pfam" id="PF13179">
    <property type="entry name" value="DUF4006"/>
    <property type="match status" value="1"/>
</dbReference>
<evidence type="ECO:0000313" key="2">
    <source>
        <dbReference type="Proteomes" id="UP000194309"/>
    </source>
</evidence>
<sequence length="72" mass="7801">MENTNRSVFSLSGVTGMLIATALLLSILVVLTYLGIAAQQDVMQKPYKLVNPTSVEMKSSVEKAAEVMVIKE</sequence>
<dbReference type="EMBL" id="CP018788">
    <property type="protein sequence ID" value="ARQ98752.1"/>
    <property type="molecule type" value="Genomic_DNA"/>
</dbReference>
<proteinExistence type="predicted"/>
<dbReference type="KEGG" id="cdev:CIGN_0453"/>
<accession>A0A381D813</accession>
<dbReference type="InterPro" id="IPR025065">
    <property type="entry name" value="DUF4006"/>
</dbReference>
<evidence type="ECO:0000313" key="1">
    <source>
        <dbReference type="EMBL" id="ARQ98752.1"/>
    </source>
</evidence>
<dbReference type="STRING" id="1660064.CIGN_0453"/>
<protein>
    <submittedName>
        <fullName evidence="1">DUF4006 domain protein</fullName>
    </submittedName>
</protein>
<dbReference type="AlphaFoldDB" id="A0A1X9SR92"/>
<name>A0A1X9SR92_9BACT</name>
<reference evidence="1 2" key="1">
    <citation type="journal article" date="2017" name="Genome Biol. Evol.">
        <title>Comparative Genomic Analysis Identifies a Campylobacter Clade Deficient in Selenium Metabolism.</title>
        <authorList>
            <person name="Miller W.G."/>
            <person name="Yee E."/>
            <person name="Lopes B.S."/>
            <person name="Chapman M.H."/>
            <person name="Huynh S."/>
            <person name="Bono J.L."/>
            <person name="Parker C.T."/>
            <person name="Strachan N.J.C."/>
            <person name="Forbes K.J."/>
        </authorList>
    </citation>
    <scope>NUCLEOTIDE SEQUENCE [LARGE SCALE GENOMIC DNA]</scope>
    <source>
        <strain evidence="1 2">NCTC 13003</strain>
    </source>
</reference>
<organism evidence="1 2">
    <name type="scientific">Campylobacter devanensis</name>
    <dbReference type="NCBI Taxonomy" id="3161138"/>
    <lineage>
        <taxon>Bacteria</taxon>
        <taxon>Pseudomonadati</taxon>
        <taxon>Campylobacterota</taxon>
        <taxon>Epsilonproteobacteria</taxon>
        <taxon>Campylobacterales</taxon>
        <taxon>Campylobacteraceae</taxon>
        <taxon>Campylobacter</taxon>
    </lineage>
</organism>
<accession>A0A1X9SR92</accession>
<dbReference type="Proteomes" id="UP000194309">
    <property type="component" value="Chromosome"/>
</dbReference>
<gene>
    <name evidence="1" type="ORF">CIGN_0453</name>
</gene>
<keyword evidence="2" id="KW-1185">Reference proteome</keyword>
<dbReference type="OrthoDB" id="5373107at2"/>